<evidence type="ECO:0000256" key="5">
    <source>
        <dbReference type="SAM" id="SignalP"/>
    </source>
</evidence>
<dbReference type="PANTHER" id="PTHR30537:SF66">
    <property type="entry name" value="IRON-REGULATED VIRULENCE REGULATORY PROTEIN IRGB"/>
    <property type="match status" value="1"/>
</dbReference>
<comment type="similarity">
    <text evidence="1">Belongs to the LysR transcriptional regulatory family.</text>
</comment>
<accession>A0A6I6HNC0</accession>
<dbReference type="Gene3D" id="1.10.10.10">
    <property type="entry name" value="Winged helix-like DNA-binding domain superfamily/Winged helix DNA-binding domain"/>
    <property type="match status" value="1"/>
</dbReference>
<dbReference type="SUPFAM" id="SSF46785">
    <property type="entry name" value="Winged helix' DNA-binding domain"/>
    <property type="match status" value="1"/>
</dbReference>
<dbReference type="PANTHER" id="PTHR30537">
    <property type="entry name" value="HTH-TYPE TRANSCRIPTIONAL REGULATOR"/>
    <property type="match status" value="1"/>
</dbReference>
<protein>
    <submittedName>
        <fullName evidence="7">LysR family transcriptional regulator</fullName>
    </submittedName>
</protein>
<gene>
    <name evidence="7" type="ORF">GOQ09_22640</name>
</gene>
<dbReference type="Pfam" id="PF00126">
    <property type="entry name" value="HTH_1"/>
    <property type="match status" value="1"/>
</dbReference>
<evidence type="ECO:0000256" key="1">
    <source>
        <dbReference type="ARBA" id="ARBA00009437"/>
    </source>
</evidence>
<dbReference type="GO" id="GO:0043565">
    <property type="term" value="F:sequence-specific DNA binding"/>
    <property type="evidence" value="ECO:0007669"/>
    <property type="project" value="TreeGrafter"/>
</dbReference>
<dbReference type="InterPro" id="IPR000847">
    <property type="entry name" value="LysR_HTH_N"/>
</dbReference>
<dbReference type="PRINTS" id="PR00039">
    <property type="entry name" value="HTHLYSR"/>
</dbReference>
<dbReference type="FunFam" id="1.10.10.10:FF:000001">
    <property type="entry name" value="LysR family transcriptional regulator"/>
    <property type="match status" value="1"/>
</dbReference>
<dbReference type="OrthoDB" id="9786526at2"/>
<evidence type="ECO:0000259" key="6">
    <source>
        <dbReference type="PROSITE" id="PS50931"/>
    </source>
</evidence>
<dbReference type="Gene3D" id="3.40.190.290">
    <property type="match status" value="1"/>
</dbReference>
<evidence type="ECO:0000313" key="7">
    <source>
        <dbReference type="EMBL" id="QGW84202.1"/>
    </source>
</evidence>
<dbReference type="EMBL" id="CP046622">
    <property type="protein sequence ID" value="QGW84202.1"/>
    <property type="molecule type" value="Genomic_DNA"/>
</dbReference>
<feature type="domain" description="HTH lysR-type" evidence="6">
    <location>
        <begin position="6"/>
        <end position="63"/>
    </location>
</feature>
<feature type="chain" id="PRO_5026091893" evidence="5">
    <location>
        <begin position="19"/>
        <end position="308"/>
    </location>
</feature>
<dbReference type="PROSITE" id="PS50931">
    <property type="entry name" value="HTH_LYSR"/>
    <property type="match status" value="1"/>
</dbReference>
<name>A0A6I6HNC0_VARPD</name>
<dbReference type="RefSeq" id="WP_157615934.1">
    <property type="nucleotide sequence ID" value="NZ_CP046622.1"/>
</dbReference>
<dbReference type="InterPro" id="IPR036388">
    <property type="entry name" value="WH-like_DNA-bd_sf"/>
</dbReference>
<dbReference type="InterPro" id="IPR005119">
    <property type="entry name" value="LysR_subst-bd"/>
</dbReference>
<organism evidence="7 8">
    <name type="scientific">Variovorax paradoxus</name>
    <dbReference type="NCBI Taxonomy" id="34073"/>
    <lineage>
        <taxon>Bacteria</taxon>
        <taxon>Pseudomonadati</taxon>
        <taxon>Pseudomonadota</taxon>
        <taxon>Betaproteobacteria</taxon>
        <taxon>Burkholderiales</taxon>
        <taxon>Comamonadaceae</taxon>
        <taxon>Variovorax</taxon>
    </lineage>
</organism>
<keyword evidence="4" id="KW-0804">Transcription</keyword>
<evidence type="ECO:0000256" key="4">
    <source>
        <dbReference type="ARBA" id="ARBA00023163"/>
    </source>
</evidence>
<dbReference type="Proteomes" id="UP000425817">
    <property type="component" value="Chromosome"/>
</dbReference>
<dbReference type="InterPro" id="IPR036390">
    <property type="entry name" value="WH_DNA-bd_sf"/>
</dbReference>
<evidence type="ECO:0000256" key="2">
    <source>
        <dbReference type="ARBA" id="ARBA00023015"/>
    </source>
</evidence>
<evidence type="ECO:0000313" key="8">
    <source>
        <dbReference type="Proteomes" id="UP000425817"/>
    </source>
</evidence>
<reference evidence="7 8" key="1">
    <citation type="submission" date="2019-12" db="EMBL/GenBank/DDBJ databases">
        <title>Hybrid Genome Assemblies of two High G+C Isolates from Undergraduate Microbiology Courses.</title>
        <authorList>
            <person name="Ne Ville C.J."/>
            <person name="Enright D."/>
            <person name="Hernandez I."/>
            <person name="Dodsworth J."/>
            <person name="Orwin P.M."/>
        </authorList>
    </citation>
    <scope>NUCLEOTIDE SEQUENCE [LARGE SCALE GENOMIC DNA]</scope>
    <source>
        <strain evidence="7 8">CSUSB</strain>
    </source>
</reference>
<keyword evidence="5" id="KW-0732">Signal</keyword>
<sequence length="308" mass="32909">MKAPAISFGRLAAFVAVAEAGTFTAAAERLNTTKSAVSQAVALLERELGTQLLQRSTRKLAITDAGAAFLADCRELLAGAEAAMERARTGHAQPSGTLRLTSPQASAGMVASWIAAYSERYPAMRVDYVPTDRKLDVIAEHFDLTIRIGPMADSGLRAVVLEELGLWTVAAPSYLARHGTPRKPAELAGHEWIALSLLPAPWSIDLERGGRKVRVKLRGSISAASTDAVLQLVRQGAGISFFPSTANVRAEVEAGRLVRLFPGWASGRMFLYAAYPGNIAPPAKTRAFIDLAKEAVRSRDKYVVPASG</sequence>
<dbReference type="GO" id="GO:0003700">
    <property type="term" value="F:DNA-binding transcription factor activity"/>
    <property type="evidence" value="ECO:0007669"/>
    <property type="project" value="InterPro"/>
</dbReference>
<feature type="signal peptide" evidence="5">
    <location>
        <begin position="1"/>
        <end position="18"/>
    </location>
</feature>
<keyword evidence="2" id="KW-0805">Transcription regulation</keyword>
<dbReference type="SUPFAM" id="SSF53850">
    <property type="entry name" value="Periplasmic binding protein-like II"/>
    <property type="match status" value="1"/>
</dbReference>
<dbReference type="Pfam" id="PF03466">
    <property type="entry name" value="LysR_substrate"/>
    <property type="match status" value="1"/>
</dbReference>
<dbReference type="AlphaFoldDB" id="A0A6I6HNC0"/>
<dbReference type="InterPro" id="IPR058163">
    <property type="entry name" value="LysR-type_TF_proteobact-type"/>
</dbReference>
<dbReference type="GO" id="GO:0006351">
    <property type="term" value="P:DNA-templated transcription"/>
    <property type="evidence" value="ECO:0007669"/>
    <property type="project" value="TreeGrafter"/>
</dbReference>
<evidence type="ECO:0000256" key="3">
    <source>
        <dbReference type="ARBA" id="ARBA00023125"/>
    </source>
</evidence>
<proteinExistence type="inferred from homology"/>
<keyword evidence="3" id="KW-0238">DNA-binding</keyword>
<dbReference type="CDD" id="cd08422">
    <property type="entry name" value="PBP2_CrgA_like"/>
    <property type="match status" value="1"/>
</dbReference>